<comment type="similarity">
    <text evidence="7">Belongs to the glycosyl hydrolase 24 family.</text>
</comment>
<evidence type="ECO:0000256" key="8">
    <source>
        <dbReference type="SAM" id="Phobius"/>
    </source>
</evidence>
<reference evidence="9 10" key="1">
    <citation type="submission" date="2020-08" db="EMBL/GenBank/DDBJ databases">
        <title>Genomic Encyclopedia of Type Strains, Phase IV (KMG-IV): sequencing the most valuable type-strain genomes for metagenomic binning, comparative biology and taxonomic classification.</title>
        <authorList>
            <person name="Goeker M."/>
        </authorList>
    </citation>
    <scope>NUCLEOTIDE SEQUENCE [LARGE SCALE GENOMIC DNA]</scope>
    <source>
        <strain evidence="9 10">DSM 5895</strain>
    </source>
</reference>
<dbReference type="InterPro" id="IPR023347">
    <property type="entry name" value="Lysozyme_dom_sf"/>
</dbReference>
<dbReference type="EC" id="3.2.1.17" evidence="7"/>
<keyword evidence="8" id="KW-0472">Membrane</keyword>
<dbReference type="HAMAP" id="MF_04110">
    <property type="entry name" value="ENDOLYSIN_T4"/>
    <property type="match status" value="1"/>
</dbReference>
<keyword evidence="5" id="KW-1035">Host cytoplasm</keyword>
<dbReference type="GO" id="GO:0042742">
    <property type="term" value="P:defense response to bacterium"/>
    <property type="evidence" value="ECO:0007669"/>
    <property type="project" value="UniProtKB-KW"/>
</dbReference>
<evidence type="ECO:0000313" key="9">
    <source>
        <dbReference type="EMBL" id="MBB3769819.1"/>
    </source>
</evidence>
<keyword evidence="4 7" id="KW-0378">Hydrolase</keyword>
<dbReference type="Proteomes" id="UP000533469">
    <property type="component" value="Unassembled WGS sequence"/>
</dbReference>
<dbReference type="SUPFAM" id="SSF53955">
    <property type="entry name" value="Lysozyme-like"/>
    <property type="match status" value="1"/>
</dbReference>
<dbReference type="RefSeq" id="WP_183188005.1">
    <property type="nucleotide sequence ID" value="NZ_JACICD010000001.1"/>
</dbReference>
<keyword evidence="8" id="KW-0812">Transmembrane</keyword>
<evidence type="ECO:0000256" key="6">
    <source>
        <dbReference type="ARBA" id="ARBA00023295"/>
    </source>
</evidence>
<protein>
    <recommendedName>
        <fullName evidence="7">Lysozyme</fullName>
        <ecNumber evidence="7">3.2.1.17</ecNumber>
    </recommendedName>
</protein>
<dbReference type="Gene3D" id="1.10.530.40">
    <property type="match status" value="1"/>
</dbReference>
<evidence type="ECO:0000256" key="4">
    <source>
        <dbReference type="ARBA" id="ARBA00022801"/>
    </source>
</evidence>
<organism evidence="9 10">
    <name type="scientific">Ancylobacter tetraedralis</name>
    <dbReference type="NCBI Taxonomy" id="217068"/>
    <lineage>
        <taxon>Bacteria</taxon>
        <taxon>Pseudomonadati</taxon>
        <taxon>Pseudomonadota</taxon>
        <taxon>Alphaproteobacteria</taxon>
        <taxon>Hyphomicrobiales</taxon>
        <taxon>Xanthobacteraceae</taxon>
        <taxon>Ancylobacter</taxon>
    </lineage>
</organism>
<evidence type="ECO:0000256" key="2">
    <source>
        <dbReference type="ARBA" id="ARBA00022529"/>
    </source>
</evidence>
<keyword evidence="8" id="KW-1133">Transmembrane helix</keyword>
<keyword evidence="3 7" id="KW-0081">Bacteriolytic enzyme</keyword>
<dbReference type="PANTHER" id="PTHR38107">
    <property type="match status" value="1"/>
</dbReference>
<dbReference type="InterPro" id="IPR051018">
    <property type="entry name" value="Bacteriophage_GH24"/>
</dbReference>
<keyword evidence="6 7" id="KW-0326">Glycosidase</keyword>
<dbReference type="InterPro" id="IPR034690">
    <property type="entry name" value="Endolysin_T4_type"/>
</dbReference>
<evidence type="ECO:0000256" key="7">
    <source>
        <dbReference type="RuleBase" id="RU003788"/>
    </source>
</evidence>
<dbReference type="AlphaFoldDB" id="A0A839Z2H5"/>
<dbReference type="PANTHER" id="PTHR38107:SF3">
    <property type="entry name" value="LYSOZYME RRRD-RELATED"/>
    <property type="match status" value="1"/>
</dbReference>
<gene>
    <name evidence="9" type="ORF">FHS55_000405</name>
</gene>
<keyword evidence="10" id="KW-1185">Reference proteome</keyword>
<feature type="transmembrane region" description="Helical" evidence="8">
    <location>
        <begin position="202"/>
        <end position="223"/>
    </location>
</feature>
<dbReference type="InterPro" id="IPR023346">
    <property type="entry name" value="Lysozyme-like_dom_sf"/>
</dbReference>
<comment type="catalytic activity">
    <reaction evidence="1 7">
        <text>Hydrolysis of (1-&gt;4)-beta-linkages between N-acetylmuramic acid and N-acetyl-D-glucosamine residues in a peptidoglycan and between N-acetyl-D-glucosamine residues in chitodextrins.</text>
        <dbReference type="EC" id="3.2.1.17"/>
    </reaction>
</comment>
<comment type="caution">
    <text evidence="9">The sequence shown here is derived from an EMBL/GenBank/DDBJ whole genome shotgun (WGS) entry which is preliminary data.</text>
</comment>
<dbReference type="GO" id="GO:0031640">
    <property type="term" value="P:killing of cells of another organism"/>
    <property type="evidence" value="ECO:0007669"/>
    <property type="project" value="UniProtKB-KW"/>
</dbReference>
<dbReference type="GO" id="GO:0003796">
    <property type="term" value="F:lysozyme activity"/>
    <property type="evidence" value="ECO:0007669"/>
    <property type="project" value="UniProtKB-EC"/>
</dbReference>
<evidence type="ECO:0000313" key="10">
    <source>
        <dbReference type="Proteomes" id="UP000533469"/>
    </source>
</evidence>
<evidence type="ECO:0000256" key="3">
    <source>
        <dbReference type="ARBA" id="ARBA00022638"/>
    </source>
</evidence>
<dbReference type="EMBL" id="JACICD010000001">
    <property type="protein sequence ID" value="MBB3769819.1"/>
    <property type="molecule type" value="Genomic_DNA"/>
</dbReference>
<proteinExistence type="inferred from homology"/>
<evidence type="ECO:0000256" key="5">
    <source>
        <dbReference type="ARBA" id="ARBA00023200"/>
    </source>
</evidence>
<sequence length="233" mass="24482">MPRTINAAGLALIQQWEGKRLNAYKDPVGIWTIGYGHTDAAGPPRVTPGFAITEEDATAILRRDLGQYEAAVRQAVTVEITDNQFAALVSFCFNVGPANFRKSTLLKKLNAGDPASVPRELMKWNKAGGKALPGLTNRRAAEAGLWAKGAFVASNYVEPAPKPRATGSTEGKGTATASVGVLGTAASDAAQQLAPLTEVSTVLKYAFVALTVIGIGVALYGVWKRSRSDVGLA</sequence>
<name>A0A839Z2H5_9HYPH</name>
<accession>A0A839Z2H5</accession>
<evidence type="ECO:0000256" key="1">
    <source>
        <dbReference type="ARBA" id="ARBA00000632"/>
    </source>
</evidence>
<dbReference type="InterPro" id="IPR033907">
    <property type="entry name" value="Endolysin_autolysin"/>
</dbReference>
<dbReference type="InterPro" id="IPR002196">
    <property type="entry name" value="Glyco_hydro_24"/>
</dbReference>
<dbReference type="GO" id="GO:0016998">
    <property type="term" value="P:cell wall macromolecule catabolic process"/>
    <property type="evidence" value="ECO:0007669"/>
    <property type="project" value="InterPro"/>
</dbReference>
<keyword evidence="2 7" id="KW-0929">Antimicrobial</keyword>
<dbReference type="GO" id="GO:0009253">
    <property type="term" value="P:peptidoglycan catabolic process"/>
    <property type="evidence" value="ECO:0007669"/>
    <property type="project" value="InterPro"/>
</dbReference>
<dbReference type="CDD" id="cd00737">
    <property type="entry name" value="lyz_endolysin_autolysin"/>
    <property type="match status" value="1"/>
</dbReference>
<dbReference type="Pfam" id="PF00959">
    <property type="entry name" value="Phage_lysozyme"/>
    <property type="match status" value="1"/>
</dbReference>